<evidence type="ECO:0000256" key="7">
    <source>
        <dbReference type="ARBA" id="ARBA00023128"/>
    </source>
</evidence>
<evidence type="ECO:0000313" key="11">
    <source>
        <dbReference type="Proteomes" id="UP001652628"/>
    </source>
</evidence>
<dbReference type="PRINTS" id="PR02049">
    <property type="entry name" value="PROTEINF36A"/>
</dbReference>
<feature type="chain" id="PRO_5045785171" description="Cytochrome c oxidase assembly protein COX20, mitochondrial" evidence="10">
    <location>
        <begin position="31"/>
        <end position="138"/>
    </location>
</feature>
<dbReference type="RefSeq" id="XP_016935645.3">
    <property type="nucleotide sequence ID" value="XM_017080156.4"/>
</dbReference>
<dbReference type="InterPro" id="IPR022533">
    <property type="entry name" value="Cox20"/>
</dbReference>
<dbReference type="Proteomes" id="UP001652628">
    <property type="component" value="Chromosome 3"/>
</dbReference>
<evidence type="ECO:0000256" key="2">
    <source>
        <dbReference type="ARBA" id="ARBA00009575"/>
    </source>
</evidence>
<comment type="similarity">
    <text evidence="2">Belongs to the COX20 family.</text>
</comment>
<feature type="signal peptide" evidence="10">
    <location>
        <begin position="1"/>
        <end position="30"/>
    </location>
</feature>
<evidence type="ECO:0000256" key="10">
    <source>
        <dbReference type="SAM" id="SignalP"/>
    </source>
</evidence>
<organism evidence="11 12">
    <name type="scientific">Drosophila suzukii</name>
    <name type="common">Spotted-wing drosophila fruit fly</name>
    <dbReference type="NCBI Taxonomy" id="28584"/>
    <lineage>
        <taxon>Eukaryota</taxon>
        <taxon>Metazoa</taxon>
        <taxon>Ecdysozoa</taxon>
        <taxon>Arthropoda</taxon>
        <taxon>Hexapoda</taxon>
        <taxon>Insecta</taxon>
        <taxon>Pterygota</taxon>
        <taxon>Neoptera</taxon>
        <taxon>Endopterygota</taxon>
        <taxon>Diptera</taxon>
        <taxon>Brachycera</taxon>
        <taxon>Muscomorpha</taxon>
        <taxon>Ephydroidea</taxon>
        <taxon>Drosophilidae</taxon>
        <taxon>Drosophila</taxon>
        <taxon>Sophophora</taxon>
    </lineage>
</organism>
<name>A0AB39ZHH1_DROSZ</name>
<keyword evidence="5" id="KW-0999">Mitochondrion inner membrane</keyword>
<dbReference type="AlphaFoldDB" id="A0AB39ZHH1"/>
<accession>A0AB39ZHH1</accession>
<reference evidence="12" key="1">
    <citation type="submission" date="2025-08" db="UniProtKB">
        <authorList>
            <consortium name="RefSeq"/>
        </authorList>
    </citation>
    <scope>IDENTIFICATION</scope>
</reference>
<dbReference type="GO" id="GO:0005743">
    <property type="term" value="C:mitochondrial inner membrane"/>
    <property type="evidence" value="ECO:0007669"/>
    <property type="project" value="UniProtKB-SubCell"/>
</dbReference>
<sequence length="138" mass="15750">MVFFNGYVGVTLLFCFALQHDFLNWNCSMAEEPEEPGKSFVIFGRDVAQIPCFRNSFLYGIGGGIGIGLLTFLGTSRTHLSTHVGFGSFFCGTIAYWMSCRYQWSARRFEQQQLREAMRRQALYEGTEVERDLDLKSA</sequence>
<dbReference type="GeneID" id="108014130"/>
<dbReference type="PANTHER" id="PTHR31586:SF1">
    <property type="entry name" value="CYTOCHROME C OXIDASE ASSEMBLY PROTEIN COX20, MITOCHONDRIAL"/>
    <property type="match status" value="1"/>
</dbReference>
<evidence type="ECO:0000313" key="12">
    <source>
        <dbReference type="RefSeq" id="XP_016935645.3"/>
    </source>
</evidence>
<keyword evidence="11" id="KW-1185">Reference proteome</keyword>
<gene>
    <name evidence="12" type="primary">l(3)87Df</name>
</gene>
<comment type="subcellular location">
    <subcellularLocation>
        <location evidence="1">Mitochondrion inner membrane</location>
    </subcellularLocation>
</comment>
<proteinExistence type="inferred from homology"/>
<dbReference type="GO" id="GO:0033617">
    <property type="term" value="P:mitochondrial respiratory chain complex IV assembly"/>
    <property type="evidence" value="ECO:0007669"/>
    <property type="project" value="InterPro"/>
</dbReference>
<feature type="transmembrane region" description="Helical" evidence="9">
    <location>
        <begin position="57"/>
        <end position="74"/>
    </location>
</feature>
<protein>
    <recommendedName>
        <fullName evidence="3">Cytochrome c oxidase assembly protein COX20, mitochondrial</fullName>
    </recommendedName>
</protein>
<keyword evidence="6 9" id="KW-1133">Transmembrane helix</keyword>
<keyword evidence="7" id="KW-0496">Mitochondrion</keyword>
<keyword evidence="4 9" id="KW-0812">Transmembrane</keyword>
<dbReference type="PANTHER" id="PTHR31586">
    <property type="entry name" value="CYTOCHROME C OXIDASE PROTEIN 20"/>
    <property type="match status" value="1"/>
</dbReference>
<feature type="transmembrane region" description="Helical" evidence="9">
    <location>
        <begin position="80"/>
        <end position="98"/>
    </location>
</feature>
<evidence type="ECO:0000256" key="3">
    <source>
        <dbReference type="ARBA" id="ARBA00017689"/>
    </source>
</evidence>
<evidence type="ECO:0000256" key="8">
    <source>
        <dbReference type="ARBA" id="ARBA00023136"/>
    </source>
</evidence>
<keyword evidence="8 9" id="KW-0472">Membrane</keyword>
<evidence type="ECO:0000256" key="1">
    <source>
        <dbReference type="ARBA" id="ARBA00004273"/>
    </source>
</evidence>
<evidence type="ECO:0000256" key="9">
    <source>
        <dbReference type="SAM" id="Phobius"/>
    </source>
</evidence>
<evidence type="ECO:0000256" key="4">
    <source>
        <dbReference type="ARBA" id="ARBA00022692"/>
    </source>
</evidence>
<evidence type="ECO:0000256" key="5">
    <source>
        <dbReference type="ARBA" id="ARBA00022792"/>
    </source>
</evidence>
<dbReference type="Pfam" id="PF12597">
    <property type="entry name" value="Cox20"/>
    <property type="match status" value="1"/>
</dbReference>
<evidence type="ECO:0000256" key="6">
    <source>
        <dbReference type="ARBA" id="ARBA00022989"/>
    </source>
</evidence>
<keyword evidence="10" id="KW-0732">Signal</keyword>